<keyword evidence="3" id="KW-1185">Reference proteome</keyword>
<dbReference type="PANTHER" id="PTHR47691:SF3">
    <property type="entry name" value="HTH-TYPE TRANSCRIPTIONAL REGULATOR RV0890C-RELATED"/>
    <property type="match status" value="1"/>
</dbReference>
<dbReference type="PROSITE" id="PS50943">
    <property type="entry name" value="HTH_CROC1"/>
    <property type="match status" value="1"/>
</dbReference>
<dbReference type="InterPro" id="IPR011990">
    <property type="entry name" value="TPR-like_helical_dom_sf"/>
</dbReference>
<dbReference type="SUPFAM" id="SSF48452">
    <property type="entry name" value="TPR-like"/>
    <property type="match status" value="1"/>
</dbReference>
<dbReference type="Gene3D" id="1.10.260.40">
    <property type="entry name" value="lambda repressor-like DNA-binding domains"/>
    <property type="match status" value="1"/>
</dbReference>
<dbReference type="EMBL" id="BAABRU010000002">
    <property type="protein sequence ID" value="GAA5526881.1"/>
    <property type="molecule type" value="Genomic_DNA"/>
</dbReference>
<gene>
    <name evidence="2" type="ORF">Hgul01_00662</name>
</gene>
<feature type="domain" description="HTH cro/C1-type" evidence="1">
    <location>
        <begin position="16"/>
        <end position="59"/>
    </location>
</feature>
<dbReference type="InterPro" id="IPR001387">
    <property type="entry name" value="Cro/C1-type_HTH"/>
</dbReference>
<evidence type="ECO:0000259" key="1">
    <source>
        <dbReference type="PROSITE" id="PS50943"/>
    </source>
</evidence>
<proteinExistence type="predicted"/>
<sequence>MPAVTLESFSTFGALLHFLRRRARLTQRDLAIATGYSEAHISRLENDQRLPDLTTLVALMVPALDLSDDPESVARLLELAAAARGESLVGTSVTVTKKIEQQQQTELGLLDLPPPLPPFLIERHATKQVQQRLANERCLCVNGLAGVGKTVIASQIAQSWGERCFWLSFTPTISLSSEILIRQLALFLLSHGDEQVEPLLHLPRDGEASLSFERQLGLLINGLQQIPALLCFDNAQLLIEQPQLRLIIEQLAQKTTSQVLVLSREQFNLQGFSYWSLHGLELVEAQRLLTHYGTQLSPNHSQQLIERTQANPALLRLSIGLLSDRGADEALMQHLIDEPHIASFVLDQMLGQLPSSSERLLALLTVAAQPLNLHAEWPMECSFAVDGPYQWQQAMSDLTRRQLIDAPSHANVLPLVQEYIYAQLRSQPSRRKALHQQLARVFEDQRIDPIRAAQHYLAAGDVPAALNSLQQQLDPLMNQGLSSAAAAILQSIRPTIEQQHPELLFPWLQSYGEFLMATSQASEAEAMYREALALAWQPNQRAHLVWRLTGAMLHRNQAAAAQTLLEQTIATLDSREVRLHGLLQMALSKAILMQSQFALARQAAEQAIALTNQLEPEAIMTIAEIRARAGGTLAIVQQYTGEVDASIQTWLDVIAQTRIARLERVRPRAFVNLANLYYTKGDLNRAEATIDEAVTGLRRIGDVYAQARMQHTQAIIQMMRGQPQAALQTLEQACAIKQQIDDQQGWYNSRNQIAMTLLALGQTEQAEAIAQNLLHMLGEGGEPFFRGVILDTLALGQLLRGDLRSVRQSLDRIAAMPIAQSNNLLRMAWERRSVLLMLLTEGAEHARTVFSHSLPLAGNGEIALDHACLDALITQASGDVPAAQRQWQQLAQRAASNGYEYYRIVAEAQLQAPSHASLHQRVLQMHQPFAPDCWHQPALAQAVNK</sequence>
<dbReference type="SUPFAM" id="SSF47413">
    <property type="entry name" value="lambda repressor-like DNA-binding domains"/>
    <property type="match status" value="1"/>
</dbReference>
<evidence type="ECO:0000313" key="3">
    <source>
        <dbReference type="Proteomes" id="UP001428290"/>
    </source>
</evidence>
<dbReference type="Proteomes" id="UP001428290">
    <property type="component" value="Unassembled WGS sequence"/>
</dbReference>
<dbReference type="PANTHER" id="PTHR47691">
    <property type="entry name" value="REGULATOR-RELATED"/>
    <property type="match status" value="1"/>
</dbReference>
<comment type="caution">
    <text evidence="2">The sequence shown here is derived from an EMBL/GenBank/DDBJ whole genome shotgun (WGS) entry which is preliminary data.</text>
</comment>
<reference evidence="2 3" key="1">
    <citation type="submission" date="2024-02" db="EMBL/GenBank/DDBJ databases">
        <title>Herpetosiphon gulosus NBRC 112829.</title>
        <authorList>
            <person name="Ichikawa N."/>
            <person name="Katano-Makiyama Y."/>
            <person name="Hidaka K."/>
        </authorList>
    </citation>
    <scope>NUCLEOTIDE SEQUENCE [LARGE SCALE GENOMIC DNA]</scope>
    <source>
        <strain evidence="2 3">NBRC 112829</strain>
    </source>
</reference>
<dbReference type="Pfam" id="PF13424">
    <property type="entry name" value="TPR_12"/>
    <property type="match status" value="1"/>
</dbReference>
<dbReference type="RefSeq" id="WP_345720513.1">
    <property type="nucleotide sequence ID" value="NZ_BAABRU010000002.1"/>
</dbReference>
<organism evidence="2 3">
    <name type="scientific">Herpetosiphon gulosus</name>
    <dbReference type="NCBI Taxonomy" id="1973496"/>
    <lineage>
        <taxon>Bacteria</taxon>
        <taxon>Bacillati</taxon>
        <taxon>Chloroflexota</taxon>
        <taxon>Chloroflexia</taxon>
        <taxon>Herpetosiphonales</taxon>
        <taxon>Herpetosiphonaceae</taxon>
        <taxon>Herpetosiphon</taxon>
    </lineage>
</organism>
<dbReference type="Pfam" id="PF13560">
    <property type="entry name" value="HTH_31"/>
    <property type="match status" value="1"/>
</dbReference>
<dbReference type="InterPro" id="IPR010982">
    <property type="entry name" value="Lambda_DNA-bd_dom_sf"/>
</dbReference>
<name>A0ABP9WWJ2_9CHLR</name>
<evidence type="ECO:0000313" key="2">
    <source>
        <dbReference type="EMBL" id="GAA5526881.1"/>
    </source>
</evidence>
<protein>
    <recommendedName>
        <fullName evidence="1">HTH cro/C1-type domain-containing protein</fullName>
    </recommendedName>
</protein>
<dbReference type="InterPro" id="IPR027417">
    <property type="entry name" value="P-loop_NTPase"/>
</dbReference>
<dbReference type="Gene3D" id="1.25.40.10">
    <property type="entry name" value="Tetratricopeptide repeat domain"/>
    <property type="match status" value="2"/>
</dbReference>
<dbReference type="SMART" id="SM00530">
    <property type="entry name" value="HTH_XRE"/>
    <property type="match status" value="1"/>
</dbReference>
<dbReference type="Gene3D" id="3.40.50.300">
    <property type="entry name" value="P-loop containing nucleotide triphosphate hydrolases"/>
    <property type="match status" value="1"/>
</dbReference>
<dbReference type="CDD" id="cd00093">
    <property type="entry name" value="HTH_XRE"/>
    <property type="match status" value="1"/>
</dbReference>
<dbReference type="SUPFAM" id="SSF52540">
    <property type="entry name" value="P-loop containing nucleoside triphosphate hydrolases"/>
    <property type="match status" value="1"/>
</dbReference>
<accession>A0ABP9WWJ2</accession>